<proteinExistence type="predicted"/>
<feature type="domain" description="BTB" evidence="1">
    <location>
        <begin position="1"/>
        <end position="69"/>
    </location>
</feature>
<dbReference type="Pfam" id="PF00651">
    <property type="entry name" value="BTB"/>
    <property type="match status" value="1"/>
</dbReference>
<dbReference type="OrthoDB" id="684045at2759"/>
<dbReference type="Gene3D" id="3.30.710.10">
    <property type="entry name" value="Potassium Channel Kv1.1, Chain A"/>
    <property type="match status" value="1"/>
</dbReference>
<evidence type="ECO:0000313" key="3">
    <source>
        <dbReference type="Proteomes" id="UP000186922"/>
    </source>
</evidence>
<dbReference type="InterPro" id="IPR011333">
    <property type="entry name" value="SKP1/BTB/POZ_sf"/>
</dbReference>
<protein>
    <recommendedName>
        <fullName evidence="1">BTB domain-containing protein</fullName>
    </recommendedName>
</protein>
<dbReference type="EMBL" id="BDGG01000013">
    <property type="protein sequence ID" value="GAV06038.1"/>
    <property type="molecule type" value="Genomic_DNA"/>
</dbReference>
<dbReference type="Proteomes" id="UP000186922">
    <property type="component" value="Unassembled WGS sequence"/>
</dbReference>
<comment type="caution">
    <text evidence="2">The sequence shown here is derived from an EMBL/GenBank/DDBJ whole genome shotgun (WGS) entry which is preliminary data.</text>
</comment>
<organism evidence="2 3">
    <name type="scientific">Ramazzottius varieornatus</name>
    <name type="common">Water bear</name>
    <name type="synonym">Tardigrade</name>
    <dbReference type="NCBI Taxonomy" id="947166"/>
    <lineage>
        <taxon>Eukaryota</taxon>
        <taxon>Metazoa</taxon>
        <taxon>Ecdysozoa</taxon>
        <taxon>Tardigrada</taxon>
        <taxon>Eutardigrada</taxon>
        <taxon>Parachela</taxon>
        <taxon>Hypsibioidea</taxon>
        <taxon>Ramazzottiidae</taxon>
        <taxon>Ramazzottius</taxon>
    </lineage>
</organism>
<dbReference type="PANTHER" id="PTHR24413">
    <property type="entry name" value="SPECKLE-TYPE POZ PROTEIN"/>
    <property type="match status" value="1"/>
</dbReference>
<dbReference type="InterPro" id="IPR000210">
    <property type="entry name" value="BTB/POZ_dom"/>
</dbReference>
<gene>
    <name evidence="2" type="primary">RvY_16077-1</name>
    <name evidence="2" type="synonym">RvY_16077.1</name>
    <name evidence="2" type="ORF">RvY_16077</name>
</gene>
<reference evidence="2 3" key="1">
    <citation type="journal article" date="2016" name="Nat. Commun.">
        <title>Extremotolerant tardigrade genome and improved radiotolerance of human cultured cells by tardigrade-unique protein.</title>
        <authorList>
            <person name="Hashimoto T."/>
            <person name="Horikawa D.D."/>
            <person name="Saito Y."/>
            <person name="Kuwahara H."/>
            <person name="Kozuka-Hata H."/>
            <person name="Shin-I T."/>
            <person name="Minakuchi Y."/>
            <person name="Ohishi K."/>
            <person name="Motoyama A."/>
            <person name="Aizu T."/>
            <person name="Enomoto A."/>
            <person name="Kondo K."/>
            <person name="Tanaka S."/>
            <person name="Hara Y."/>
            <person name="Koshikawa S."/>
            <person name="Sagara H."/>
            <person name="Miura T."/>
            <person name="Yokobori S."/>
            <person name="Miyagawa K."/>
            <person name="Suzuki Y."/>
            <person name="Kubo T."/>
            <person name="Oyama M."/>
            <person name="Kohara Y."/>
            <person name="Fujiyama A."/>
            <person name="Arakawa K."/>
            <person name="Katayama T."/>
            <person name="Toyoda A."/>
            <person name="Kunieda T."/>
        </authorList>
    </citation>
    <scope>NUCLEOTIDE SEQUENCE [LARGE SCALE GENOMIC DNA]</scope>
    <source>
        <strain evidence="2 3">YOKOZUNA-1</strain>
    </source>
</reference>
<accession>A0A1D1W1P5</accession>
<dbReference type="SUPFAM" id="SSF54695">
    <property type="entry name" value="POZ domain"/>
    <property type="match status" value="1"/>
</dbReference>
<evidence type="ECO:0000313" key="2">
    <source>
        <dbReference type="EMBL" id="GAV06038.1"/>
    </source>
</evidence>
<dbReference type="STRING" id="947166.A0A1D1W1P5"/>
<dbReference type="Gene3D" id="6.10.250.3030">
    <property type="match status" value="1"/>
</dbReference>
<evidence type="ECO:0000259" key="1">
    <source>
        <dbReference type="Pfam" id="PF00651"/>
    </source>
</evidence>
<sequence length="125" mass="13755">MFQSNLTECQAGRCVIDDIQFSVMNVLIKHMYCDVSREDIQNGTAAIFIAADKYQLASLVNQCEQVLVANMTQENVVDFLTLADGINAPFLKNAAFGFMKAHSAAMKLSGAIKKLCENASHELFT</sequence>
<dbReference type="AlphaFoldDB" id="A0A1D1W1P5"/>
<keyword evidence="3" id="KW-1185">Reference proteome</keyword>
<name>A0A1D1W1P5_RAMVA</name>